<evidence type="ECO:0000256" key="1">
    <source>
        <dbReference type="SAM" id="Coils"/>
    </source>
</evidence>
<accession>A0A8J3GRY5</accession>
<evidence type="ECO:0000256" key="2">
    <source>
        <dbReference type="SAM" id="MobiDB-lite"/>
    </source>
</evidence>
<dbReference type="RefSeq" id="WP_191283630.1">
    <property type="nucleotide sequence ID" value="NZ_BNAI01000004.1"/>
</dbReference>
<reference evidence="4" key="2">
    <citation type="submission" date="2020-09" db="EMBL/GenBank/DDBJ databases">
        <authorList>
            <person name="Sun Q."/>
            <person name="Zhou Y."/>
        </authorList>
    </citation>
    <scope>NUCLEOTIDE SEQUENCE</scope>
    <source>
        <strain evidence="4">CGMCC 1.16548</strain>
    </source>
</reference>
<evidence type="ECO:0000256" key="3">
    <source>
        <dbReference type="SAM" id="Phobius"/>
    </source>
</evidence>
<keyword evidence="3" id="KW-1133">Transmembrane helix</keyword>
<feature type="transmembrane region" description="Helical" evidence="3">
    <location>
        <begin position="7"/>
        <end position="27"/>
    </location>
</feature>
<dbReference type="EMBL" id="BNAI01000004">
    <property type="protein sequence ID" value="GHF20908.1"/>
    <property type="molecule type" value="Genomic_DNA"/>
</dbReference>
<keyword evidence="1" id="KW-0175">Coiled coil</keyword>
<name>A0A8J3GRY5_9MICO</name>
<evidence type="ECO:0000313" key="5">
    <source>
        <dbReference type="Proteomes" id="UP000617531"/>
    </source>
</evidence>
<sequence length="266" mass="27530">MSRSGKIWMIGGAFIAVVIMAIGWFALAAPQLDQAADADAARAEIEAQNEVERAILEEMKQQYESLDELLDDLEELQLSVPGTRDLEDFYDEIAAAANLAGVVLNGVTVEPALPYAAAVAEGGGAEPAPAADEAADEATGSVVASLNGMDGIAAPVLPSPGLQSNLYVLPISLKITADLNQASTFLALLQRSEHGRLILVNGVSMTIGSTLSGELTGFIFVVHDPSTGSVGSLPEPEPEETPVPEVTATPSPTPTVGFTPTPTPTP</sequence>
<feature type="region of interest" description="Disordered" evidence="2">
    <location>
        <begin position="228"/>
        <end position="266"/>
    </location>
</feature>
<evidence type="ECO:0008006" key="6">
    <source>
        <dbReference type="Google" id="ProtNLM"/>
    </source>
</evidence>
<comment type="caution">
    <text evidence="4">The sequence shown here is derived from an EMBL/GenBank/DDBJ whole genome shotgun (WGS) entry which is preliminary data.</text>
</comment>
<keyword evidence="5" id="KW-1185">Reference proteome</keyword>
<keyword evidence="3" id="KW-0812">Transmembrane</keyword>
<gene>
    <name evidence="4" type="ORF">GCM10011600_22430</name>
</gene>
<feature type="compositionally biased region" description="Low complexity" evidence="2">
    <location>
        <begin position="243"/>
        <end position="260"/>
    </location>
</feature>
<dbReference type="AlphaFoldDB" id="A0A8J3GRY5"/>
<reference evidence="4" key="1">
    <citation type="journal article" date="2014" name="Int. J. Syst. Evol. Microbiol.">
        <title>Complete genome sequence of Corynebacterium casei LMG S-19264T (=DSM 44701T), isolated from a smear-ripened cheese.</title>
        <authorList>
            <consortium name="US DOE Joint Genome Institute (JGI-PGF)"/>
            <person name="Walter F."/>
            <person name="Albersmeier A."/>
            <person name="Kalinowski J."/>
            <person name="Ruckert C."/>
        </authorList>
    </citation>
    <scope>NUCLEOTIDE SEQUENCE</scope>
    <source>
        <strain evidence="4">CGMCC 1.16548</strain>
    </source>
</reference>
<protein>
    <recommendedName>
        <fullName evidence="6">Type 4a pilus biogenesis protein PilO</fullName>
    </recommendedName>
</protein>
<proteinExistence type="predicted"/>
<evidence type="ECO:0000313" key="4">
    <source>
        <dbReference type="EMBL" id="GHF20908.1"/>
    </source>
</evidence>
<feature type="coiled-coil region" evidence="1">
    <location>
        <begin position="42"/>
        <end position="79"/>
    </location>
</feature>
<dbReference type="Proteomes" id="UP000617531">
    <property type="component" value="Unassembled WGS sequence"/>
</dbReference>
<organism evidence="4 5">
    <name type="scientific">Pseudolysinimonas yzui</name>
    <dbReference type="NCBI Taxonomy" id="2708254"/>
    <lineage>
        <taxon>Bacteria</taxon>
        <taxon>Bacillati</taxon>
        <taxon>Actinomycetota</taxon>
        <taxon>Actinomycetes</taxon>
        <taxon>Micrococcales</taxon>
        <taxon>Microbacteriaceae</taxon>
        <taxon>Pseudolysinimonas</taxon>
    </lineage>
</organism>
<keyword evidence="3" id="KW-0472">Membrane</keyword>